<sequence length="121" mass="13103">MVDYALVLSAPSFPSLSRASGAPPGHTWLDFVGRQHAINPGMPPSFNQTEYSPLRYSLVGLFVETKVDSGSHNEGRTQLAMWVGGRLVQEGECLSPFRARAATCCAHIVGVQRDMGICILL</sequence>
<name>A0AA40B0V0_9PEZI</name>
<keyword evidence="3" id="KW-1185">Reference proteome</keyword>
<protein>
    <recommendedName>
        <fullName evidence="1">PD-(D/E)XK nuclease-like domain-containing protein</fullName>
    </recommendedName>
</protein>
<dbReference type="AlphaFoldDB" id="A0AA40B0V0"/>
<reference evidence="2" key="1">
    <citation type="submission" date="2023-06" db="EMBL/GenBank/DDBJ databases">
        <title>Genome-scale phylogeny and comparative genomics of the fungal order Sordariales.</title>
        <authorList>
            <consortium name="Lawrence Berkeley National Laboratory"/>
            <person name="Hensen N."/>
            <person name="Bonometti L."/>
            <person name="Westerberg I."/>
            <person name="Brannstrom I.O."/>
            <person name="Guillou S."/>
            <person name="Cros-Aarteil S."/>
            <person name="Calhoun S."/>
            <person name="Haridas S."/>
            <person name="Kuo A."/>
            <person name="Mondo S."/>
            <person name="Pangilinan J."/>
            <person name="Riley R."/>
            <person name="Labutti K."/>
            <person name="Andreopoulos B."/>
            <person name="Lipzen A."/>
            <person name="Chen C."/>
            <person name="Yanf M."/>
            <person name="Daum C."/>
            <person name="Ng V."/>
            <person name="Clum A."/>
            <person name="Steindorff A."/>
            <person name="Ohm R."/>
            <person name="Martin F."/>
            <person name="Silar P."/>
            <person name="Natvig D."/>
            <person name="Lalanne C."/>
            <person name="Gautier V."/>
            <person name="Ament-Velasquez S.L."/>
            <person name="Kruys A."/>
            <person name="Hutchinson M.I."/>
            <person name="Powell A.J."/>
            <person name="Barry K."/>
            <person name="Miller A.N."/>
            <person name="Grigoriev I.V."/>
            <person name="Debuchy R."/>
            <person name="Gladieux P."/>
            <person name="Thoren M.H."/>
            <person name="Johannesson H."/>
        </authorList>
    </citation>
    <scope>NUCLEOTIDE SEQUENCE</scope>
    <source>
        <strain evidence="2">SMH4607-1</strain>
    </source>
</reference>
<dbReference type="EMBL" id="JAUKUA010000002">
    <property type="protein sequence ID" value="KAK0725605.1"/>
    <property type="molecule type" value="Genomic_DNA"/>
</dbReference>
<evidence type="ECO:0000313" key="3">
    <source>
        <dbReference type="Proteomes" id="UP001172102"/>
    </source>
</evidence>
<accession>A0AA40B0V0</accession>
<evidence type="ECO:0000313" key="2">
    <source>
        <dbReference type="EMBL" id="KAK0725605.1"/>
    </source>
</evidence>
<dbReference type="Proteomes" id="UP001172102">
    <property type="component" value="Unassembled WGS sequence"/>
</dbReference>
<dbReference type="InterPro" id="IPR046797">
    <property type="entry name" value="PDDEXK_12"/>
</dbReference>
<proteinExistence type="predicted"/>
<comment type="caution">
    <text evidence="2">The sequence shown here is derived from an EMBL/GenBank/DDBJ whole genome shotgun (WGS) entry which is preliminary data.</text>
</comment>
<organism evidence="2 3">
    <name type="scientific">Lasiosphaeris hirsuta</name>
    <dbReference type="NCBI Taxonomy" id="260670"/>
    <lineage>
        <taxon>Eukaryota</taxon>
        <taxon>Fungi</taxon>
        <taxon>Dikarya</taxon>
        <taxon>Ascomycota</taxon>
        <taxon>Pezizomycotina</taxon>
        <taxon>Sordariomycetes</taxon>
        <taxon>Sordariomycetidae</taxon>
        <taxon>Sordariales</taxon>
        <taxon>Lasiosphaeriaceae</taxon>
        <taxon>Lasiosphaeris</taxon>
    </lineage>
</organism>
<evidence type="ECO:0000259" key="1">
    <source>
        <dbReference type="Pfam" id="PF20516"/>
    </source>
</evidence>
<gene>
    <name evidence="2" type="ORF">B0H67DRAFT_136196</name>
</gene>
<feature type="domain" description="PD-(D/E)XK nuclease-like" evidence="1">
    <location>
        <begin position="1"/>
        <end position="83"/>
    </location>
</feature>
<dbReference type="Pfam" id="PF20516">
    <property type="entry name" value="PDDEXK_12"/>
    <property type="match status" value="1"/>
</dbReference>